<feature type="domain" description="PG-1098 ferredoxin-like" evidence="1">
    <location>
        <begin position="283"/>
        <end position="326"/>
    </location>
</feature>
<dbReference type="EMBL" id="LGGN01000342">
    <property type="protein sequence ID" value="KUK75902.1"/>
    <property type="molecule type" value="Genomic_DNA"/>
</dbReference>
<evidence type="ECO:0000313" key="3">
    <source>
        <dbReference type="Proteomes" id="UP000053860"/>
    </source>
</evidence>
<dbReference type="Proteomes" id="UP000053860">
    <property type="component" value="Unassembled WGS sequence"/>
</dbReference>
<dbReference type="Gene3D" id="3.40.50.150">
    <property type="entry name" value="Vaccinia Virus protein VP39"/>
    <property type="match status" value="1"/>
</dbReference>
<accession>A0A101HFF7</accession>
<evidence type="ECO:0000313" key="2">
    <source>
        <dbReference type="EMBL" id="KUK75902.1"/>
    </source>
</evidence>
<feature type="non-terminal residue" evidence="2">
    <location>
        <position position="354"/>
    </location>
</feature>
<gene>
    <name evidence="2" type="ORF">XD92_1458</name>
</gene>
<proteinExistence type="predicted"/>
<dbReference type="InterPro" id="IPR029063">
    <property type="entry name" value="SAM-dependent_MTases_sf"/>
</dbReference>
<dbReference type="InterPro" id="IPR054168">
    <property type="entry name" value="PG_1098_Fer"/>
</dbReference>
<dbReference type="Pfam" id="PF22013">
    <property type="entry name" value="PG_1098_Fer"/>
    <property type="match status" value="1"/>
</dbReference>
<name>A0A101HFF7_9BACT</name>
<sequence>MNKQVVFFNGMELTTDQKAFIQAHEKEDVHALALRYSGEDMPFLLAQIAGRQKAEKKIPSWYRNRNLLYPQHLSLEQASSEVTARYKSSLIDGGELFADLTGGLGVDFSFLAPHYRRAIYVERDEGLSRLAAHNLSELGLEHVEVHCRESEKFLPELPCADLIYLDPSRRDKDGRKVFRIEECSPDLSQLTSQLMEKAGRVMIKYSPMLDISLAVKTLPQVSEVHVVSVENECRELLFLFSREPIERLYHTVNLNKAGERQVLTFTKAEEEREAPYSASPGRYLYEPNASILKAGAFNVTAHRFALQKLHKHTHLYTSERLVENFPGRTFQVKEWFRADKKSFRRFAATTHQAN</sequence>
<evidence type="ECO:0000259" key="1">
    <source>
        <dbReference type="Pfam" id="PF22013"/>
    </source>
</evidence>
<reference evidence="3" key="1">
    <citation type="journal article" date="2015" name="MBio">
        <title>Genome-Resolved Metagenomic Analysis Reveals Roles for Candidate Phyla and Other Microbial Community Members in Biogeochemical Transformations in Oil Reservoirs.</title>
        <authorList>
            <person name="Hu P."/>
            <person name="Tom L."/>
            <person name="Singh A."/>
            <person name="Thomas B.C."/>
            <person name="Baker B.J."/>
            <person name="Piceno Y.M."/>
            <person name="Andersen G.L."/>
            <person name="Banfield J.F."/>
        </authorList>
    </citation>
    <scope>NUCLEOTIDE SEQUENCE [LARGE SCALE GENOMIC DNA]</scope>
</reference>
<comment type="caution">
    <text evidence="2">The sequence shown here is derived from an EMBL/GenBank/DDBJ whole genome shotgun (WGS) entry which is preliminary data.</text>
</comment>
<dbReference type="Gene3D" id="1.10.10.1110">
    <property type="entry name" value="Methyltransferase PG1098, N-terminal domain"/>
    <property type="match status" value="1"/>
</dbReference>
<protein>
    <recommendedName>
        <fullName evidence="1">PG-1098 ferredoxin-like domain-containing protein</fullName>
    </recommendedName>
</protein>
<organism evidence="2 3">
    <name type="scientific">Proteiniphilum acetatigenes</name>
    <dbReference type="NCBI Taxonomy" id="294710"/>
    <lineage>
        <taxon>Bacteria</taxon>
        <taxon>Pseudomonadati</taxon>
        <taxon>Bacteroidota</taxon>
        <taxon>Bacteroidia</taxon>
        <taxon>Bacteroidales</taxon>
        <taxon>Dysgonomonadaceae</taxon>
        <taxon>Proteiniphilum</taxon>
    </lineage>
</organism>
<dbReference type="AlphaFoldDB" id="A0A101HFF7"/>
<dbReference type="SUPFAM" id="SSF53335">
    <property type="entry name" value="S-adenosyl-L-methionine-dependent methyltransferases"/>
    <property type="match status" value="1"/>
</dbReference>